<keyword evidence="6" id="KW-1015">Disulfide bond</keyword>
<proteinExistence type="inferred from homology"/>
<dbReference type="EMBL" id="JAHFZB010000008">
    <property type="protein sequence ID" value="KAK6487014.1"/>
    <property type="molecule type" value="Genomic_DNA"/>
</dbReference>
<evidence type="ECO:0000256" key="1">
    <source>
        <dbReference type="ARBA" id="ARBA00004167"/>
    </source>
</evidence>
<dbReference type="Pfam" id="PF07686">
    <property type="entry name" value="V-set"/>
    <property type="match status" value="1"/>
</dbReference>
<evidence type="ECO:0000256" key="5">
    <source>
        <dbReference type="ARBA" id="ARBA00023136"/>
    </source>
</evidence>
<evidence type="ECO:0000313" key="11">
    <source>
        <dbReference type="Proteomes" id="UP001369086"/>
    </source>
</evidence>
<dbReference type="InterPro" id="IPR013106">
    <property type="entry name" value="Ig_V-set"/>
</dbReference>
<dbReference type="InterPro" id="IPR040012">
    <property type="entry name" value="CD200R"/>
</dbReference>
<feature type="domain" description="Ig-like" evidence="9">
    <location>
        <begin position="93"/>
        <end position="171"/>
    </location>
</feature>
<comment type="subcellular location">
    <subcellularLocation>
        <location evidence="1">Membrane</location>
        <topology evidence="1">Single-pass membrane protein</topology>
    </subcellularLocation>
</comment>
<dbReference type="SMART" id="SM00406">
    <property type="entry name" value="IGv"/>
    <property type="match status" value="1"/>
</dbReference>
<evidence type="ECO:0000259" key="9">
    <source>
        <dbReference type="PROSITE" id="PS50835"/>
    </source>
</evidence>
<gene>
    <name evidence="10" type="ORF">HHUSO_G10736</name>
</gene>
<keyword evidence="7" id="KW-0325">Glycoprotein</keyword>
<accession>A0ABR0ZQB7</accession>
<evidence type="ECO:0000256" key="3">
    <source>
        <dbReference type="ARBA" id="ARBA00022692"/>
    </source>
</evidence>
<evidence type="ECO:0000256" key="7">
    <source>
        <dbReference type="ARBA" id="ARBA00023180"/>
    </source>
</evidence>
<feature type="transmembrane region" description="Helical" evidence="8">
    <location>
        <begin position="198"/>
        <end position="220"/>
    </location>
</feature>
<dbReference type="InterPro" id="IPR003599">
    <property type="entry name" value="Ig_sub"/>
</dbReference>
<keyword evidence="5 8" id="KW-0472">Membrane</keyword>
<organism evidence="10 11">
    <name type="scientific">Huso huso</name>
    <name type="common">Beluga</name>
    <name type="synonym">Acipenser huso</name>
    <dbReference type="NCBI Taxonomy" id="61971"/>
    <lineage>
        <taxon>Eukaryota</taxon>
        <taxon>Metazoa</taxon>
        <taxon>Chordata</taxon>
        <taxon>Craniata</taxon>
        <taxon>Vertebrata</taxon>
        <taxon>Euteleostomi</taxon>
        <taxon>Actinopterygii</taxon>
        <taxon>Chondrostei</taxon>
        <taxon>Acipenseriformes</taxon>
        <taxon>Acipenseridae</taxon>
        <taxon>Huso</taxon>
    </lineage>
</organism>
<dbReference type="InterPro" id="IPR007110">
    <property type="entry name" value="Ig-like_dom"/>
</dbReference>
<sequence>MVPALTAHINFCAAGPPRAWGRIGMSRCCPTIYISLLFYLNRIQLYEDMTEKRMLSKLYCKGITLSLIIWSCLFVADSDVLKQEPISIIADVGTIVTLRCKNESLRETTQATWIKETQSKPEIILSYKKTGNETYRPNNTQQRTSLLHIPENLFSLRISQLQHSDAGNYTCLTTTSNGVWKRHWELITKDPVKQPVNIVIIISIVFASTAVILCGILTCICKKQLLCLKTENKRKTENRPLQTGSQSDYYVNSLTLKSNNSQQKMYLHRSRK</sequence>
<comment type="caution">
    <text evidence="10">The sequence shown here is derived from an EMBL/GenBank/DDBJ whole genome shotgun (WGS) entry which is preliminary data.</text>
</comment>
<name>A0ABR0ZQB7_HUSHU</name>
<evidence type="ECO:0000256" key="4">
    <source>
        <dbReference type="ARBA" id="ARBA00022989"/>
    </source>
</evidence>
<dbReference type="InterPro" id="IPR013783">
    <property type="entry name" value="Ig-like_fold"/>
</dbReference>
<comment type="similarity">
    <text evidence="2">Belongs to the CD200R family.</text>
</comment>
<dbReference type="SUPFAM" id="SSF48726">
    <property type="entry name" value="Immunoglobulin"/>
    <property type="match status" value="1"/>
</dbReference>
<dbReference type="Proteomes" id="UP001369086">
    <property type="component" value="Unassembled WGS sequence"/>
</dbReference>
<keyword evidence="4 8" id="KW-1133">Transmembrane helix</keyword>
<keyword evidence="11" id="KW-1185">Reference proteome</keyword>
<reference evidence="10 11" key="1">
    <citation type="submission" date="2021-05" db="EMBL/GenBank/DDBJ databases">
        <authorList>
            <person name="Zahm M."/>
            <person name="Klopp C."/>
            <person name="Cabau C."/>
            <person name="Kuhl H."/>
            <person name="Suciu R."/>
            <person name="Ciorpac M."/>
            <person name="Holostenco D."/>
            <person name="Gessner J."/>
            <person name="Wuertz S."/>
            <person name="Hohne C."/>
            <person name="Stock M."/>
            <person name="Gislard M."/>
            <person name="Lluch J."/>
            <person name="Milhes M."/>
            <person name="Lampietro C."/>
            <person name="Lopez Roques C."/>
            <person name="Donnadieu C."/>
            <person name="Du K."/>
            <person name="Schartl M."/>
            <person name="Guiguen Y."/>
        </authorList>
    </citation>
    <scope>NUCLEOTIDE SEQUENCE [LARGE SCALE GENOMIC DNA]</scope>
    <source>
        <strain evidence="10">Hh-F2</strain>
        <tissue evidence="10">Blood</tissue>
    </source>
</reference>
<dbReference type="InterPro" id="IPR036179">
    <property type="entry name" value="Ig-like_dom_sf"/>
</dbReference>
<dbReference type="PANTHER" id="PTHR21462:SF2">
    <property type="entry name" value="CELL SURFACE GLYCOPROTEIN CD200 RECEPTOR 2"/>
    <property type="match status" value="1"/>
</dbReference>
<evidence type="ECO:0000256" key="8">
    <source>
        <dbReference type="SAM" id="Phobius"/>
    </source>
</evidence>
<evidence type="ECO:0000313" key="10">
    <source>
        <dbReference type="EMBL" id="KAK6487014.1"/>
    </source>
</evidence>
<keyword evidence="3 8" id="KW-0812">Transmembrane</keyword>
<dbReference type="PANTHER" id="PTHR21462">
    <property type="entry name" value="CELL SURFACE GLYCOPROTEIN OX2 RECEPTOR PRECURSOR"/>
    <property type="match status" value="1"/>
</dbReference>
<dbReference type="PROSITE" id="PS50835">
    <property type="entry name" value="IG_LIKE"/>
    <property type="match status" value="1"/>
</dbReference>
<dbReference type="SMART" id="SM00409">
    <property type="entry name" value="IG"/>
    <property type="match status" value="1"/>
</dbReference>
<dbReference type="Gene3D" id="2.60.40.10">
    <property type="entry name" value="Immunoglobulins"/>
    <property type="match status" value="1"/>
</dbReference>
<protein>
    <recommendedName>
        <fullName evidence="9">Ig-like domain-containing protein</fullName>
    </recommendedName>
</protein>
<evidence type="ECO:0000256" key="6">
    <source>
        <dbReference type="ARBA" id="ARBA00023157"/>
    </source>
</evidence>
<dbReference type="CDD" id="cd00099">
    <property type="entry name" value="IgV"/>
    <property type="match status" value="1"/>
</dbReference>
<evidence type="ECO:0000256" key="2">
    <source>
        <dbReference type="ARBA" id="ARBA00008215"/>
    </source>
</evidence>